<dbReference type="Proteomes" id="UP001141806">
    <property type="component" value="Unassembled WGS sequence"/>
</dbReference>
<keyword evidence="3 4" id="KW-0808">Transferase</keyword>
<evidence type="ECO:0000256" key="2">
    <source>
        <dbReference type="ARBA" id="ARBA00022676"/>
    </source>
</evidence>
<dbReference type="InterPro" id="IPR002213">
    <property type="entry name" value="UDP_glucos_trans"/>
</dbReference>
<name>A0A9Q0KK52_9MAGN</name>
<dbReference type="Pfam" id="PF00201">
    <property type="entry name" value="UDPGT"/>
    <property type="match status" value="1"/>
</dbReference>
<sequence length="549" mass="61801">MYSPIRAQRSVSSSCQRNLGSCREGPVSFYDSGGASSKTGWSSKRKSSNAMDTEAPELDMLFLPFLTPGHILPMVNLARLLAARGVKATIVTTPSNALLCHSTVDEDTHSGLKIRFHILRLPSSEVGLPQGIENFYSFNSLEMSQKLYLAVRMLQQPIEQLVRELRPQCIVSDMFFPWTSELGIPRLFFDGMGFFPRCISESLRVFAPHEKVQSDTEPFLVPGLPDYITITRSQLPDFVNDLKSETAQLLNQIRESELQSYGVVVNSFYELEPDYVEHYKKVLGRKAWHVGPVSLVNRKTTMDKVTREDRHASPSMVDECLIWLDSMEPKSVLYVCFGSSTFFPETQLDEIEMGLEASGHPFIWVLKGKENQERWLPEGIKEIVVEESEEKKTKGLIITGWAPQVEILNHWAIGGFLTHCGWNSILESVDAAVPMITWPVCSEQFYNEKLVTQVLRIGIGVDANVWTPFNSDGETRKELVKKGEIEKAVIKLMMMSGGGEEGKEAKQIRSRARELSDKAKRAMEEDGSSYADLTALINDLKVVVKQQSF</sequence>
<dbReference type="EC" id="2.4.1.-" evidence="5"/>
<dbReference type="InterPro" id="IPR035595">
    <property type="entry name" value="UDP_glycos_trans_CS"/>
</dbReference>
<keyword evidence="2 4" id="KW-0328">Glycosyltransferase</keyword>
<dbReference type="OrthoDB" id="5835829at2759"/>
<dbReference type="PANTHER" id="PTHR48047:SF45">
    <property type="entry name" value="SCOPOLETIN GLUCOSYLTRANSFERASE-LIKE"/>
    <property type="match status" value="1"/>
</dbReference>
<comment type="similarity">
    <text evidence="1 4">Belongs to the UDP-glycosyltransferase family.</text>
</comment>
<evidence type="ECO:0000313" key="7">
    <source>
        <dbReference type="Proteomes" id="UP001141806"/>
    </source>
</evidence>
<dbReference type="AlphaFoldDB" id="A0A9Q0KK52"/>
<evidence type="ECO:0000256" key="1">
    <source>
        <dbReference type="ARBA" id="ARBA00009995"/>
    </source>
</evidence>
<dbReference type="GO" id="GO:0035251">
    <property type="term" value="F:UDP-glucosyltransferase activity"/>
    <property type="evidence" value="ECO:0007669"/>
    <property type="project" value="TreeGrafter"/>
</dbReference>
<proteinExistence type="inferred from homology"/>
<protein>
    <recommendedName>
        <fullName evidence="5">Glycosyltransferase</fullName>
        <ecNumber evidence="5">2.4.1.-</ecNumber>
    </recommendedName>
</protein>
<dbReference type="PROSITE" id="PS00375">
    <property type="entry name" value="UDPGT"/>
    <property type="match status" value="1"/>
</dbReference>
<organism evidence="6 7">
    <name type="scientific">Protea cynaroides</name>
    <dbReference type="NCBI Taxonomy" id="273540"/>
    <lineage>
        <taxon>Eukaryota</taxon>
        <taxon>Viridiplantae</taxon>
        <taxon>Streptophyta</taxon>
        <taxon>Embryophyta</taxon>
        <taxon>Tracheophyta</taxon>
        <taxon>Spermatophyta</taxon>
        <taxon>Magnoliopsida</taxon>
        <taxon>Proteales</taxon>
        <taxon>Proteaceae</taxon>
        <taxon>Protea</taxon>
    </lineage>
</organism>
<dbReference type="FunFam" id="3.40.50.2000:FF:000071">
    <property type="entry name" value="Glycosyltransferase"/>
    <property type="match status" value="1"/>
</dbReference>
<dbReference type="EMBL" id="JAMYWD010000005">
    <property type="protein sequence ID" value="KAJ4971676.1"/>
    <property type="molecule type" value="Genomic_DNA"/>
</dbReference>
<comment type="caution">
    <text evidence="6">The sequence shown here is derived from an EMBL/GenBank/DDBJ whole genome shotgun (WGS) entry which is preliminary data.</text>
</comment>
<evidence type="ECO:0000313" key="6">
    <source>
        <dbReference type="EMBL" id="KAJ4971676.1"/>
    </source>
</evidence>
<dbReference type="PANTHER" id="PTHR48047">
    <property type="entry name" value="GLYCOSYLTRANSFERASE"/>
    <property type="match status" value="1"/>
</dbReference>
<evidence type="ECO:0000256" key="5">
    <source>
        <dbReference type="RuleBase" id="RU362057"/>
    </source>
</evidence>
<dbReference type="CDD" id="cd03784">
    <property type="entry name" value="GT1_Gtf-like"/>
    <property type="match status" value="1"/>
</dbReference>
<dbReference type="Gene3D" id="3.40.50.2000">
    <property type="entry name" value="Glycogen Phosphorylase B"/>
    <property type="match status" value="2"/>
</dbReference>
<keyword evidence="7" id="KW-1185">Reference proteome</keyword>
<evidence type="ECO:0000256" key="4">
    <source>
        <dbReference type="RuleBase" id="RU003718"/>
    </source>
</evidence>
<gene>
    <name evidence="6" type="ORF">NE237_004775</name>
</gene>
<dbReference type="FunFam" id="3.40.50.2000:FF:000202">
    <property type="entry name" value="Glycosyltransferase"/>
    <property type="match status" value="1"/>
</dbReference>
<reference evidence="6" key="1">
    <citation type="journal article" date="2023" name="Plant J.">
        <title>The genome of the king protea, Protea cynaroides.</title>
        <authorList>
            <person name="Chang J."/>
            <person name="Duong T.A."/>
            <person name="Schoeman C."/>
            <person name="Ma X."/>
            <person name="Roodt D."/>
            <person name="Barker N."/>
            <person name="Li Z."/>
            <person name="Van de Peer Y."/>
            <person name="Mizrachi E."/>
        </authorList>
    </citation>
    <scope>NUCLEOTIDE SEQUENCE</scope>
    <source>
        <tissue evidence="6">Young leaves</tissue>
    </source>
</reference>
<dbReference type="SUPFAM" id="SSF53756">
    <property type="entry name" value="UDP-Glycosyltransferase/glycogen phosphorylase"/>
    <property type="match status" value="1"/>
</dbReference>
<accession>A0A9Q0KK52</accession>
<evidence type="ECO:0000256" key="3">
    <source>
        <dbReference type="ARBA" id="ARBA00022679"/>
    </source>
</evidence>